<protein>
    <submittedName>
        <fullName evidence="2">Uncharacterized protein</fullName>
    </submittedName>
</protein>
<feature type="compositionally biased region" description="Low complexity" evidence="1">
    <location>
        <begin position="111"/>
        <end position="139"/>
    </location>
</feature>
<accession>A0AAV3Z8I2</accession>
<organism evidence="2 3">
    <name type="scientific">Plakobranchus ocellatus</name>
    <dbReference type="NCBI Taxonomy" id="259542"/>
    <lineage>
        <taxon>Eukaryota</taxon>
        <taxon>Metazoa</taxon>
        <taxon>Spiralia</taxon>
        <taxon>Lophotrochozoa</taxon>
        <taxon>Mollusca</taxon>
        <taxon>Gastropoda</taxon>
        <taxon>Heterobranchia</taxon>
        <taxon>Euthyneura</taxon>
        <taxon>Panpulmonata</taxon>
        <taxon>Sacoglossa</taxon>
        <taxon>Placobranchoidea</taxon>
        <taxon>Plakobranchidae</taxon>
        <taxon>Plakobranchus</taxon>
    </lineage>
</organism>
<name>A0AAV3Z8I2_9GAST</name>
<sequence length="341" mass="40527">MPRTIRTLLLVPLCLDNKRWTHFIFYTHFITLDDERKLWSFAVFVCKCRSKEYNSNFRDFKKEPRGNAQIQSGRRKNRTRRDFINIPLIVSNQHPLYYHHHHHQHRNRCTSINKNNSSSSNSNNRQSRSESTISDSINKSNNNHISNSIMHSIRSHNFCNYAFLQSQYHPQHRRNQPHHHHHQNHRHHRNKSRATISPTETRILSSDDIRVPPPESHEDLSPSSTKVEQMSIESIQNSPLKDASSWRERYRVKKMTPKQSLLMKSLMFDRTEEGRYKTRGWVIRKEEFKKSHLLARFHNLIRSPIYRVAENGPFLIIWQGLLPKPVLNLTRNLAALHPPQN</sequence>
<evidence type="ECO:0000313" key="3">
    <source>
        <dbReference type="Proteomes" id="UP000735302"/>
    </source>
</evidence>
<feature type="compositionally biased region" description="Basic and acidic residues" evidence="1">
    <location>
        <begin position="205"/>
        <end position="220"/>
    </location>
</feature>
<gene>
    <name evidence="2" type="ORF">PoB_001871100</name>
</gene>
<feature type="region of interest" description="Disordered" evidence="1">
    <location>
        <begin position="100"/>
        <end position="139"/>
    </location>
</feature>
<comment type="caution">
    <text evidence="2">The sequence shown here is derived from an EMBL/GenBank/DDBJ whole genome shotgun (WGS) entry which is preliminary data.</text>
</comment>
<feature type="region of interest" description="Disordered" evidence="1">
    <location>
        <begin position="170"/>
        <end position="227"/>
    </location>
</feature>
<evidence type="ECO:0000256" key="1">
    <source>
        <dbReference type="SAM" id="MobiDB-lite"/>
    </source>
</evidence>
<feature type="compositionally biased region" description="Basic residues" evidence="1">
    <location>
        <begin position="170"/>
        <end position="192"/>
    </location>
</feature>
<dbReference type="EMBL" id="BLXT01002238">
    <property type="protein sequence ID" value="GFN92205.1"/>
    <property type="molecule type" value="Genomic_DNA"/>
</dbReference>
<keyword evidence="3" id="KW-1185">Reference proteome</keyword>
<dbReference type="AlphaFoldDB" id="A0AAV3Z8I2"/>
<proteinExistence type="predicted"/>
<evidence type="ECO:0000313" key="2">
    <source>
        <dbReference type="EMBL" id="GFN92205.1"/>
    </source>
</evidence>
<feature type="compositionally biased region" description="Polar residues" evidence="1">
    <location>
        <begin position="193"/>
        <end position="204"/>
    </location>
</feature>
<dbReference type="Proteomes" id="UP000735302">
    <property type="component" value="Unassembled WGS sequence"/>
</dbReference>
<reference evidence="2 3" key="1">
    <citation type="journal article" date="2021" name="Elife">
        <title>Chloroplast acquisition without the gene transfer in kleptoplastic sea slugs, Plakobranchus ocellatus.</title>
        <authorList>
            <person name="Maeda T."/>
            <person name="Takahashi S."/>
            <person name="Yoshida T."/>
            <person name="Shimamura S."/>
            <person name="Takaki Y."/>
            <person name="Nagai Y."/>
            <person name="Toyoda A."/>
            <person name="Suzuki Y."/>
            <person name="Arimoto A."/>
            <person name="Ishii H."/>
            <person name="Satoh N."/>
            <person name="Nishiyama T."/>
            <person name="Hasebe M."/>
            <person name="Maruyama T."/>
            <person name="Minagawa J."/>
            <person name="Obokata J."/>
            <person name="Shigenobu S."/>
        </authorList>
    </citation>
    <scope>NUCLEOTIDE SEQUENCE [LARGE SCALE GENOMIC DNA]</scope>
</reference>